<evidence type="ECO:0000256" key="9">
    <source>
        <dbReference type="ARBA" id="ARBA00023170"/>
    </source>
</evidence>
<dbReference type="SMART" id="SM00430">
    <property type="entry name" value="HOLI"/>
    <property type="match status" value="1"/>
</dbReference>
<dbReference type="GO" id="GO:0000978">
    <property type="term" value="F:RNA polymerase II cis-regulatory region sequence-specific DNA binding"/>
    <property type="evidence" value="ECO:0007669"/>
    <property type="project" value="InterPro"/>
</dbReference>
<comment type="similarity">
    <text evidence="2 11">Belongs to the nuclear hormone receptor family.</text>
</comment>
<dbReference type="OrthoDB" id="5804878at2759"/>
<reference evidence="16" key="1">
    <citation type="submission" date="2007-07" db="EMBL/GenBank/DDBJ databases">
        <title>PCAP assembly of the Caenorhabditis remanei genome.</title>
        <authorList>
            <consortium name="The Caenorhabditis remanei Sequencing Consortium"/>
            <person name="Wilson R.K."/>
        </authorList>
    </citation>
    <scope>NUCLEOTIDE SEQUENCE [LARGE SCALE GENOMIC DNA]</scope>
    <source>
        <strain evidence="16">PB4641</strain>
    </source>
</reference>
<keyword evidence="13" id="KW-0812">Transmembrane</keyword>
<keyword evidence="8 11" id="KW-0804">Transcription</keyword>
<dbReference type="eggNOG" id="KOG3575">
    <property type="taxonomic scope" value="Eukaryota"/>
</dbReference>
<sequence length="461" mass="53491">MMSSPENAILICRVCDDSNGQPHYGTICCPSCKGFFRRVYMSEKKFECYRGNMCVIQKGTRNICRACRYKKCLQVGMNVKDIRGKYTSPSTDCEVSSSAESTPKSSKDTEMGVAEAMEMAQVYMNLEKYCENNYCESNMCREEENQLIDRMLGSNVLDLIQKTSPQCPRFKREWKPLEILNFENFCRSWSRSIVHFLDFATRFPVFNQLSPTDKRAWFISRLAPCSFLTMAYQTRVEMCEGLLFGCSNVYPLKSDRWISVEDEHLRSLFSSITETMFSFVIYPMMNLKVTDLHYSLLKACVFFSTGENFSNIFSVIVFIFSGIVVTSVSDKGMEIMRNEYTKHKNALMKLLMNGVETFSEQTDILFQIQDVQNALELDTKLHFLYRNRSTSQTTRKPSIFYDFVFNHSVDHFVNNSLYEASNHKNDLLKKITLNISVLRDLTLILFIWICGDSLFLFNRIL</sequence>
<dbReference type="PANTHER" id="PTHR47630">
    <property type="entry name" value="NUCLEAR HORMONE RECEPTOR FAMILY-RELATED-RELATED"/>
    <property type="match status" value="1"/>
</dbReference>
<feature type="transmembrane region" description="Helical" evidence="13">
    <location>
        <begin position="437"/>
        <end position="457"/>
    </location>
</feature>
<keyword evidence="5 11" id="KW-0862">Zinc</keyword>
<dbReference type="SUPFAM" id="SSF57716">
    <property type="entry name" value="Glucocorticoid receptor-like (DNA-binding domain)"/>
    <property type="match status" value="1"/>
</dbReference>
<feature type="domain" description="Nuclear receptor" evidence="14">
    <location>
        <begin position="9"/>
        <end position="84"/>
    </location>
</feature>
<dbReference type="STRING" id="31234.E3M6L9"/>
<dbReference type="HOGENOM" id="CLU_703173_0_0_1"/>
<dbReference type="InParanoid" id="E3M6L9"/>
<dbReference type="SUPFAM" id="SSF48508">
    <property type="entry name" value="Nuclear receptor ligand-binding domain"/>
    <property type="match status" value="1"/>
</dbReference>
<dbReference type="PROSITE" id="PS51843">
    <property type="entry name" value="NR_LBD"/>
    <property type="match status" value="1"/>
</dbReference>
<feature type="region of interest" description="Disordered" evidence="12">
    <location>
        <begin position="87"/>
        <end position="108"/>
    </location>
</feature>
<keyword evidence="9 11" id="KW-0675">Receptor</keyword>
<dbReference type="InterPro" id="IPR052499">
    <property type="entry name" value="C.elegans_NHRs"/>
</dbReference>
<dbReference type="InterPro" id="IPR000536">
    <property type="entry name" value="Nucl_hrmn_rcpt_lig-bd"/>
</dbReference>
<dbReference type="GO" id="GO:0003700">
    <property type="term" value="F:DNA-binding transcription factor activity"/>
    <property type="evidence" value="ECO:0007669"/>
    <property type="project" value="InterPro"/>
</dbReference>
<dbReference type="Pfam" id="PF00104">
    <property type="entry name" value="Hormone_recep"/>
    <property type="match status" value="1"/>
</dbReference>
<dbReference type="PROSITE" id="PS00031">
    <property type="entry name" value="NUCLEAR_REC_DBD_1"/>
    <property type="match status" value="1"/>
</dbReference>
<dbReference type="EMBL" id="DS268426">
    <property type="protein sequence ID" value="EFO93035.1"/>
    <property type="molecule type" value="Genomic_DNA"/>
</dbReference>
<keyword evidence="17" id="KW-1185">Reference proteome</keyword>
<dbReference type="Pfam" id="PF00105">
    <property type="entry name" value="zf-C4"/>
    <property type="match status" value="1"/>
</dbReference>
<gene>
    <name evidence="16" type="primary">Cre-nhr-258</name>
    <name evidence="16" type="ORF">CRE_09978</name>
</gene>
<dbReference type="Gene3D" id="1.10.565.10">
    <property type="entry name" value="Retinoid X Receptor"/>
    <property type="match status" value="1"/>
</dbReference>
<accession>E3M6L9</accession>
<evidence type="ECO:0000256" key="5">
    <source>
        <dbReference type="ARBA" id="ARBA00022833"/>
    </source>
</evidence>
<evidence type="ECO:0000259" key="14">
    <source>
        <dbReference type="PROSITE" id="PS51030"/>
    </source>
</evidence>
<evidence type="ECO:0000259" key="15">
    <source>
        <dbReference type="PROSITE" id="PS51843"/>
    </source>
</evidence>
<dbReference type="GO" id="GO:0008270">
    <property type="term" value="F:zinc ion binding"/>
    <property type="evidence" value="ECO:0007669"/>
    <property type="project" value="UniProtKB-KW"/>
</dbReference>
<evidence type="ECO:0000256" key="11">
    <source>
        <dbReference type="RuleBase" id="RU004334"/>
    </source>
</evidence>
<evidence type="ECO:0000256" key="3">
    <source>
        <dbReference type="ARBA" id="ARBA00022723"/>
    </source>
</evidence>
<evidence type="ECO:0000256" key="1">
    <source>
        <dbReference type="ARBA" id="ARBA00004123"/>
    </source>
</evidence>
<evidence type="ECO:0000256" key="10">
    <source>
        <dbReference type="ARBA" id="ARBA00023242"/>
    </source>
</evidence>
<dbReference type="OMA" id="FQIQDVQ"/>
<name>E3M6L9_CAERE</name>
<dbReference type="Proteomes" id="UP000008281">
    <property type="component" value="Unassembled WGS sequence"/>
</dbReference>
<dbReference type="InterPro" id="IPR001723">
    <property type="entry name" value="Nuclear_hrmn_rcpt"/>
</dbReference>
<keyword evidence="4 11" id="KW-0863">Zinc-finger</keyword>
<protein>
    <submittedName>
        <fullName evidence="16">CRE-NHR-258 protein</fullName>
    </submittedName>
</protein>
<keyword evidence="13" id="KW-0472">Membrane</keyword>
<keyword evidence="3 11" id="KW-0479">Metal-binding</keyword>
<evidence type="ECO:0000313" key="16">
    <source>
        <dbReference type="EMBL" id="EFO93035.1"/>
    </source>
</evidence>
<dbReference type="PROSITE" id="PS51030">
    <property type="entry name" value="NUCLEAR_REC_DBD_2"/>
    <property type="match status" value="1"/>
</dbReference>
<dbReference type="GO" id="GO:0005634">
    <property type="term" value="C:nucleus"/>
    <property type="evidence" value="ECO:0007669"/>
    <property type="project" value="UniProtKB-SubCell"/>
</dbReference>
<dbReference type="PRINTS" id="PR00398">
    <property type="entry name" value="STRDHORMONER"/>
</dbReference>
<evidence type="ECO:0000313" key="17">
    <source>
        <dbReference type="Proteomes" id="UP000008281"/>
    </source>
</evidence>
<evidence type="ECO:0000256" key="7">
    <source>
        <dbReference type="ARBA" id="ARBA00023125"/>
    </source>
</evidence>
<dbReference type="FunCoup" id="E3M6L9">
    <property type="interactions" value="1693"/>
</dbReference>
<dbReference type="InterPro" id="IPR049636">
    <property type="entry name" value="HNF4-like_DBD"/>
</dbReference>
<evidence type="ECO:0000256" key="6">
    <source>
        <dbReference type="ARBA" id="ARBA00023015"/>
    </source>
</evidence>
<proteinExistence type="inferred from homology"/>
<comment type="subcellular location">
    <subcellularLocation>
        <location evidence="1 11">Nucleus</location>
    </subcellularLocation>
</comment>
<evidence type="ECO:0000256" key="4">
    <source>
        <dbReference type="ARBA" id="ARBA00022771"/>
    </source>
</evidence>
<dbReference type="PRINTS" id="PR00047">
    <property type="entry name" value="STROIDFINGER"/>
</dbReference>
<dbReference type="CDD" id="cd06960">
    <property type="entry name" value="NR_DBD_HNF4A"/>
    <property type="match status" value="1"/>
</dbReference>
<dbReference type="FunFam" id="3.30.50.10:FF:000089">
    <property type="entry name" value="Nuclear Hormone Receptor family"/>
    <property type="match status" value="1"/>
</dbReference>
<dbReference type="InterPro" id="IPR001628">
    <property type="entry name" value="Znf_hrmn_rcpt"/>
</dbReference>
<dbReference type="InterPro" id="IPR035500">
    <property type="entry name" value="NHR-like_dom_sf"/>
</dbReference>
<keyword evidence="6 11" id="KW-0805">Transcription regulation</keyword>
<keyword evidence="10 11" id="KW-0539">Nucleus</keyword>
<dbReference type="AlphaFoldDB" id="E3M6L9"/>
<dbReference type="PANTHER" id="PTHR47630:SF5">
    <property type="entry name" value="NR LBD DOMAIN-CONTAINING PROTEIN"/>
    <property type="match status" value="1"/>
</dbReference>
<dbReference type="SMART" id="SM00399">
    <property type="entry name" value="ZnF_C4"/>
    <property type="match status" value="1"/>
</dbReference>
<evidence type="ECO:0000256" key="8">
    <source>
        <dbReference type="ARBA" id="ARBA00023163"/>
    </source>
</evidence>
<evidence type="ECO:0000256" key="13">
    <source>
        <dbReference type="SAM" id="Phobius"/>
    </source>
</evidence>
<evidence type="ECO:0000256" key="2">
    <source>
        <dbReference type="ARBA" id="ARBA00005993"/>
    </source>
</evidence>
<keyword evidence="13" id="KW-1133">Transmembrane helix</keyword>
<evidence type="ECO:0000256" key="12">
    <source>
        <dbReference type="SAM" id="MobiDB-lite"/>
    </source>
</evidence>
<dbReference type="Gene3D" id="3.30.50.10">
    <property type="entry name" value="Erythroid Transcription Factor GATA-1, subunit A"/>
    <property type="match status" value="1"/>
</dbReference>
<dbReference type="InterPro" id="IPR013088">
    <property type="entry name" value="Znf_NHR/GATA"/>
</dbReference>
<organism evidence="17">
    <name type="scientific">Caenorhabditis remanei</name>
    <name type="common">Caenorhabditis vulgaris</name>
    <dbReference type="NCBI Taxonomy" id="31234"/>
    <lineage>
        <taxon>Eukaryota</taxon>
        <taxon>Metazoa</taxon>
        <taxon>Ecdysozoa</taxon>
        <taxon>Nematoda</taxon>
        <taxon>Chromadorea</taxon>
        <taxon>Rhabditida</taxon>
        <taxon>Rhabditina</taxon>
        <taxon>Rhabditomorpha</taxon>
        <taxon>Rhabditoidea</taxon>
        <taxon>Rhabditidae</taxon>
        <taxon>Peloderinae</taxon>
        <taxon>Caenorhabditis</taxon>
    </lineage>
</organism>
<keyword evidence="7 11" id="KW-0238">DNA-binding</keyword>
<feature type="domain" description="NR LBD" evidence="15">
    <location>
        <begin position="148"/>
        <end position="388"/>
    </location>
</feature>
<feature type="transmembrane region" description="Helical" evidence="13">
    <location>
        <begin position="309"/>
        <end position="328"/>
    </location>
</feature>